<dbReference type="EMBL" id="HACM01001903">
    <property type="protein sequence ID" value="CRZ02345.1"/>
    <property type="molecule type" value="Transcribed_RNA"/>
</dbReference>
<dbReference type="InterPro" id="IPR052431">
    <property type="entry name" value="SKI2_subfamily_helicases"/>
</dbReference>
<dbReference type="SUPFAM" id="SSF52540">
    <property type="entry name" value="P-loop containing nucleoside triphosphate hydrolases"/>
    <property type="match status" value="1"/>
</dbReference>
<dbReference type="GO" id="GO:0003676">
    <property type="term" value="F:nucleic acid binding"/>
    <property type="evidence" value="ECO:0007669"/>
    <property type="project" value="InterPro"/>
</dbReference>
<proteinExistence type="predicted"/>
<evidence type="ECO:0000256" key="4">
    <source>
        <dbReference type="ARBA" id="ARBA00022840"/>
    </source>
</evidence>
<keyword evidence="1" id="KW-0547">Nucleotide-binding</keyword>
<evidence type="ECO:0000256" key="3">
    <source>
        <dbReference type="ARBA" id="ARBA00022806"/>
    </source>
</evidence>
<dbReference type="PROSITE" id="PS51194">
    <property type="entry name" value="HELICASE_CTER"/>
    <property type="match status" value="1"/>
</dbReference>
<dbReference type="GO" id="GO:0004386">
    <property type="term" value="F:helicase activity"/>
    <property type="evidence" value="ECO:0007669"/>
    <property type="project" value="UniProtKB-KW"/>
</dbReference>
<name>A0A0H5QJT1_9EUKA</name>
<feature type="domain" description="Helicase C-terminal" evidence="6">
    <location>
        <begin position="1107"/>
        <end position="1286"/>
    </location>
</feature>
<dbReference type="InterPro" id="IPR027417">
    <property type="entry name" value="P-loop_NTPase"/>
</dbReference>
<sequence length="1603" mass="178750">MEVYTIWADPSDAERPMAVDFDSLVIEALAISYEQQSGPCFTPLSVANVLESILSEYAISDKLLHIMAFSEFESYWSCNATLAFLREVLLRHVQQMSDDSQTRLQLFHTNSTEFLKIFYRSFPACFITQDPGALEARLVQANITLKPDPSTSSFGVSFVACQTEILSMVKSATSILFMSDVITRNNATYGPASVMPETATETVVLPATPIREMPATETLDLEALTTSALQIARNISELDAEVWMLHVQVLAVLPLQARALRLQGDWSQLAPLIDNMSAALLHTLESTNCSELIDVYDPRVLALVSSPDWRQTLFETFPVLTGLTSKSLRTPFHFEAIPKEIPDPIDPSTSILPKDISKSLIIRALDLYGKQDWGTASRYLDDSAAPDSTVVDPTLVSGGGIIPYYSEVATAVDASKLDPKVEKRKRRAAQFYAEFLAKYSANLTDGVTRRRDIVLKSDPAIADNLKATNKKSGGGGSKKGKSKVDVRQAASAAIFSKQSTAASEKATGFMNQSEKISLAEGIAFLDSKLSDIDEMGIQFPLVAAKMYIFLCNKWRTLVFETKRSHSALKPSSSHIQALVGLFCSIRDTERLYGNVLSPDQITILLQNLNEIGLGSLSEKIARKYKIKPLPIASGDGTFSSTERFQLAAAGHRMVRDTQSTIDKRVSFIPDSWQVEMLNAVDGNQSLLVCAPTSSGKTFVSYYCMEKVISSNKTNAGRNFRRVVFVMPTKALVNQIVADIYRRYGQKFAVLAEDQDDITSYSAEILVTVPSCLERRLLSCDAQDQHWVNSLQWAIFDEVHTIIDVSVGSIWERCLTLIPCPVLCLSATIGNISAMQNWMSALQKSKGHPYHFVEYTERWNDHKYQMYLPNAVRKEKNETFVPGDLEWALGSQKLLSPTRMVDLHPIGLWSTDFGRSLINLHGSVTEQAQLSPNEALTLFDHLLPRIPDSERAVFAKLYSPESFFRPDLFISQGRAREWARKLLEKLQSLPNQLNVSEALLHPITSKFDQIQDVHGDFSLLNSRISYVESHFFDALLDLDSQDKLPCITFCLDRALCFQLVESVVQRLTDLAPPLPPKFSDSEQNKMRKELIKLKEKLEKKKSKEGDELLQEQIDALEANLFAKPPVDRRFSFAGVKRSNQDSDFWIARLQRRAEWRSDPDKQILIRGLELGIGMHHTGVHKHYRDAVEALFRMGLLRVCLATTTLAVGINMPCRTVMFIDSGDHINPLMFRQMIGRAGRRGYDYVGDIVFLGMSVNRIAYLSCCGLTAKHQNVVLNPGVAGSLACLISNCQYEKDLRLSARRVSTLLSCSLSGNHLREGISHMFLMSLQFLTEHLLLTPQNSSLVASRLTPLLPLLSSMNPADLLLADLINSGVLSDIATAAGSATGAAHALLAALSHVFLKWEAPRFRAVDKALLIPEPPVKFADCVKRFNQQSRQLSLRYLKHFVGDSKPSAQLSFSRFSRPHWSSSVSIDSLPVTASSLRNSFTTLYGHGDGSLNTVSDLRANLRPDLQIYLQAIAEMKYLDRPSYNYASMFFGNDYSYENIKRLTGISDFALWSLLLQWSLTLERIASVVCSSLDKSLLARGLSLLATQFKEQFDNIGHV</sequence>
<dbReference type="Pfam" id="PF00270">
    <property type="entry name" value="DEAD"/>
    <property type="match status" value="1"/>
</dbReference>
<keyword evidence="2" id="KW-0378">Hydrolase</keyword>
<dbReference type="SMART" id="SM00490">
    <property type="entry name" value="HELICc"/>
    <property type="match status" value="1"/>
</dbReference>
<dbReference type="Pfam" id="PF00271">
    <property type="entry name" value="Helicase_C"/>
    <property type="match status" value="1"/>
</dbReference>
<dbReference type="PANTHER" id="PTHR44533">
    <property type="entry name" value="DEAD/H RNA HELICASE, PUTATIVE-RELATED"/>
    <property type="match status" value="1"/>
</dbReference>
<evidence type="ECO:0000259" key="6">
    <source>
        <dbReference type="PROSITE" id="PS51194"/>
    </source>
</evidence>
<dbReference type="PROSITE" id="PS51192">
    <property type="entry name" value="HELICASE_ATP_BIND_1"/>
    <property type="match status" value="1"/>
</dbReference>
<reference evidence="7" key="1">
    <citation type="submission" date="2015-04" db="EMBL/GenBank/DDBJ databases">
        <title>The genome sequence of the plant pathogenic Rhizarian Plasmodiophora brassicae reveals insights in its biotrophic life cycle and the origin of chitin synthesis.</title>
        <authorList>
            <person name="Schwelm A."/>
            <person name="Fogelqvist J."/>
            <person name="Knaust A."/>
            <person name="Julke S."/>
            <person name="Lilja T."/>
            <person name="Dhandapani V."/>
            <person name="Bonilla-Rosso G."/>
            <person name="Karlsson M."/>
            <person name="Shevchenko A."/>
            <person name="Choi S.R."/>
            <person name="Kim H.G."/>
            <person name="Park J.Y."/>
            <person name="Lim Y.P."/>
            <person name="Ludwig-Muller J."/>
            <person name="Dixelius C."/>
        </authorList>
    </citation>
    <scope>NUCLEOTIDE SEQUENCE</scope>
    <source>
        <tissue evidence="7">Potato root galls</tissue>
    </source>
</reference>
<dbReference type="InterPro" id="IPR014001">
    <property type="entry name" value="Helicase_ATP-bd"/>
</dbReference>
<dbReference type="GO" id="GO:0016787">
    <property type="term" value="F:hydrolase activity"/>
    <property type="evidence" value="ECO:0007669"/>
    <property type="project" value="UniProtKB-KW"/>
</dbReference>
<evidence type="ECO:0000259" key="5">
    <source>
        <dbReference type="PROSITE" id="PS51192"/>
    </source>
</evidence>
<keyword evidence="3" id="KW-0347">Helicase</keyword>
<protein>
    <recommendedName>
        <fullName evidence="8">Helicase ATP-binding domain-containing protein</fullName>
    </recommendedName>
</protein>
<evidence type="ECO:0008006" key="8">
    <source>
        <dbReference type="Google" id="ProtNLM"/>
    </source>
</evidence>
<dbReference type="GO" id="GO:0005737">
    <property type="term" value="C:cytoplasm"/>
    <property type="evidence" value="ECO:0007669"/>
    <property type="project" value="TreeGrafter"/>
</dbReference>
<feature type="domain" description="Helicase ATP-binding" evidence="5">
    <location>
        <begin position="677"/>
        <end position="846"/>
    </location>
</feature>
<evidence type="ECO:0000313" key="7">
    <source>
        <dbReference type="EMBL" id="CRZ02345.1"/>
    </source>
</evidence>
<keyword evidence="4" id="KW-0067">ATP-binding</keyword>
<dbReference type="InterPro" id="IPR001650">
    <property type="entry name" value="Helicase_C-like"/>
</dbReference>
<dbReference type="SMART" id="SM00487">
    <property type="entry name" value="DEXDc"/>
    <property type="match status" value="1"/>
</dbReference>
<dbReference type="GO" id="GO:0005524">
    <property type="term" value="F:ATP binding"/>
    <property type="evidence" value="ECO:0007669"/>
    <property type="project" value="UniProtKB-KW"/>
</dbReference>
<accession>A0A0H5QJT1</accession>
<dbReference type="InterPro" id="IPR011545">
    <property type="entry name" value="DEAD/DEAH_box_helicase_dom"/>
</dbReference>
<organism evidence="7">
    <name type="scientific">Spongospora subterranea</name>
    <dbReference type="NCBI Taxonomy" id="70186"/>
    <lineage>
        <taxon>Eukaryota</taxon>
        <taxon>Sar</taxon>
        <taxon>Rhizaria</taxon>
        <taxon>Endomyxa</taxon>
        <taxon>Phytomyxea</taxon>
        <taxon>Plasmodiophorida</taxon>
        <taxon>Plasmodiophoridae</taxon>
        <taxon>Spongospora</taxon>
    </lineage>
</organism>
<evidence type="ECO:0000256" key="1">
    <source>
        <dbReference type="ARBA" id="ARBA00022741"/>
    </source>
</evidence>
<dbReference type="Gene3D" id="3.40.50.300">
    <property type="entry name" value="P-loop containing nucleotide triphosphate hydrolases"/>
    <property type="match status" value="2"/>
</dbReference>
<dbReference type="PANTHER" id="PTHR44533:SF4">
    <property type="entry name" value="DEAD_H RNA HELICASE, PUTATIVE-RELATED"/>
    <property type="match status" value="1"/>
</dbReference>
<evidence type="ECO:0000256" key="2">
    <source>
        <dbReference type="ARBA" id="ARBA00022801"/>
    </source>
</evidence>